<gene>
    <name evidence="2" type="ORF">C7380_12214</name>
</gene>
<proteinExistence type="predicted"/>
<keyword evidence="1" id="KW-0732">Signal</keyword>
<evidence type="ECO:0000313" key="2">
    <source>
        <dbReference type="EMBL" id="PWJ87689.1"/>
    </source>
</evidence>
<evidence type="ECO:0000313" key="3">
    <source>
        <dbReference type="Proteomes" id="UP000245921"/>
    </source>
</evidence>
<feature type="chain" id="PRO_5041409416" evidence="1">
    <location>
        <begin position="20"/>
        <end position="245"/>
    </location>
</feature>
<organism evidence="2 3">
    <name type="scientific">Oceanotoga teriensis</name>
    <dbReference type="NCBI Taxonomy" id="515440"/>
    <lineage>
        <taxon>Bacteria</taxon>
        <taxon>Thermotogati</taxon>
        <taxon>Thermotogota</taxon>
        <taxon>Thermotogae</taxon>
        <taxon>Petrotogales</taxon>
        <taxon>Petrotogaceae</taxon>
        <taxon>Oceanotoga</taxon>
    </lineage>
</organism>
<dbReference type="Proteomes" id="UP000245921">
    <property type="component" value="Unassembled WGS sequence"/>
</dbReference>
<accession>A0AA45HHM5</accession>
<sequence>MKKILLAVMIISISLFVFSNSDNSLNIDVNVEIQSHVTLTTNDPVMGDNQTDWSTYEDYDRWFTNNDWGFNQSNYPVIQPNVYNQYYFLFNRTPISINSNNAVSVKTWFEVNPEAVNPDFYNDGQDYPDYESWGIDVIDPTSQDAFTTGVQTGLAAFVAMYRPAGSLLNSNKTGPFLGGYLPVFQNPDVLGTTEPESPLAYSSSNGVINLYYDVVVKLDQDNRFALQAGENITLGWINVIVAAED</sequence>
<evidence type="ECO:0000256" key="1">
    <source>
        <dbReference type="SAM" id="SignalP"/>
    </source>
</evidence>
<name>A0AA45HHM5_9BACT</name>
<feature type="signal peptide" evidence="1">
    <location>
        <begin position="1"/>
        <end position="19"/>
    </location>
</feature>
<dbReference type="EMBL" id="QGGI01000022">
    <property type="protein sequence ID" value="PWJ87689.1"/>
    <property type="molecule type" value="Genomic_DNA"/>
</dbReference>
<reference evidence="2 3" key="1">
    <citation type="submission" date="2018-05" db="EMBL/GenBank/DDBJ databases">
        <title>Genomic Encyclopedia of Type Strains, Phase IV (KMG-IV): sequencing the most valuable type-strain genomes for metagenomic binning, comparative biology and taxonomic classification.</title>
        <authorList>
            <person name="Goeker M."/>
        </authorList>
    </citation>
    <scope>NUCLEOTIDE SEQUENCE [LARGE SCALE GENOMIC DNA]</scope>
    <source>
        <strain evidence="2 3">DSM 24906</strain>
    </source>
</reference>
<comment type="caution">
    <text evidence="2">The sequence shown here is derived from an EMBL/GenBank/DDBJ whole genome shotgun (WGS) entry which is preliminary data.</text>
</comment>
<dbReference type="RefSeq" id="WP_109606155.1">
    <property type="nucleotide sequence ID" value="NZ_QGGI01000022.1"/>
</dbReference>
<keyword evidence="3" id="KW-1185">Reference proteome</keyword>
<protein>
    <submittedName>
        <fullName evidence="2">Uncharacterized protein</fullName>
    </submittedName>
</protein>
<dbReference type="AlphaFoldDB" id="A0AA45HHM5"/>